<evidence type="ECO:0000256" key="5">
    <source>
        <dbReference type="ARBA" id="ARBA00022884"/>
    </source>
</evidence>
<feature type="domain" description="SAM-dependent MTase RsmB/NOP-type" evidence="7">
    <location>
        <begin position="1"/>
        <end position="298"/>
    </location>
</feature>
<dbReference type="InterPro" id="IPR023267">
    <property type="entry name" value="RCMT"/>
</dbReference>
<evidence type="ECO:0000259" key="7">
    <source>
        <dbReference type="PROSITE" id="PS51686"/>
    </source>
</evidence>
<dbReference type="EMBL" id="LT906468">
    <property type="protein sequence ID" value="SNV64088.1"/>
    <property type="molecule type" value="Genomic_DNA"/>
</dbReference>
<dbReference type="Pfam" id="PF13636">
    <property type="entry name" value="Methyltranf_PUA"/>
    <property type="match status" value="1"/>
</dbReference>
<dbReference type="Pfam" id="PF01189">
    <property type="entry name" value="Methyltr_RsmB-F"/>
    <property type="match status" value="1"/>
</dbReference>
<keyword evidence="1" id="KW-0963">Cytoplasm</keyword>
<organism evidence="8 9">
    <name type="scientific">Sphingobacterium mizutaii</name>
    <dbReference type="NCBI Taxonomy" id="1010"/>
    <lineage>
        <taxon>Bacteria</taxon>
        <taxon>Pseudomonadati</taxon>
        <taxon>Bacteroidota</taxon>
        <taxon>Sphingobacteriia</taxon>
        <taxon>Sphingobacteriales</taxon>
        <taxon>Sphingobacteriaceae</taxon>
        <taxon>Sphingobacterium</taxon>
    </lineage>
</organism>
<dbReference type="InterPro" id="IPR031341">
    <property type="entry name" value="Methyltr_RsmF_N"/>
</dbReference>
<feature type="binding site" evidence="6">
    <location>
        <begin position="111"/>
        <end position="117"/>
    </location>
    <ligand>
        <name>S-adenosyl-L-methionine</name>
        <dbReference type="ChEBI" id="CHEBI:59789"/>
    </ligand>
</feature>
<dbReference type="PROSITE" id="PS51686">
    <property type="entry name" value="SAM_MT_RSMB_NOP"/>
    <property type="match status" value="1"/>
</dbReference>
<feature type="active site" description="Nucleophile" evidence="6">
    <location>
        <position position="232"/>
    </location>
</feature>
<name>A0AAJ5C272_9SPHI</name>
<dbReference type="InterPro" id="IPR027391">
    <property type="entry name" value="Nol1_Nop2_Fmu_2"/>
</dbReference>
<evidence type="ECO:0000256" key="3">
    <source>
        <dbReference type="ARBA" id="ARBA00022679"/>
    </source>
</evidence>
<keyword evidence="5 6" id="KW-0694">RNA-binding</keyword>
<protein>
    <submittedName>
        <fullName evidence="8">Ribosomal RNA small subunit methyltransferase F</fullName>
        <ecNumber evidence="8">2.1.1.178</ecNumber>
    </submittedName>
</protein>
<dbReference type="SUPFAM" id="SSF53335">
    <property type="entry name" value="S-adenosyl-L-methionine-dependent methyltransferases"/>
    <property type="match status" value="1"/>
</dbReference>
<dbReference type="Pfam" id="PF17125">
    <property type="entry name" value="Methyltr_RsmF_N"/>
    <property type="match status" value="1"/>
</dbReference>
<keyword evidence="2 6" id="KW-0489">Methyltransferase</keyword>
<keyword evidence="3 6" id="KW-0808">Transferase</keyword>
<dbReference type="GO" id="GO:0003723">
    <property type="term" value="F:RNA binding"/>
    <property type="evidence" value="ECO:0007669"/>
    <property type="project" value="UniProtKB-UniRule"/>
</dbReference>
<comment type="similarity">
    <text evidence="6">Belongs to the class I-like SAM-binding methyltransferase superfamily. RsmB/NOP family.</text>
</comment>
<dbReference type="InterPro" id="IPR049560">
    <property type="entry name" value="MeTrfase_RsmB-F_NOP2_cat"/>
</dbReference>
<evidence type="ECO:0000256" key="1">
    <source>
        <dbReference type="ARBA" id="ARBA00022490"/>
    </source>
</evidence>
<evidence type="ECO:0000313" key="9">
    <source>
        <dbReference type="Proteomes" id="UP000215355"/>
    </source>
</evidence>
<sequence>MSNILPNSLIKRLGIDPLFDEEAFKAAHESGEKLTSIRLNPKKPTELDFELADRIHWCENGYYLNDRPKFTLDPLFHAGCYYVQEASSMFVSYILKELKLRERDIKALDLCAAPGGKSTLINDQISPNSLLVSNEIIKSRSIILQENLMRWGYPNVVVTNNDPTAFRRLPGFFDLLVVDAPCSGSGMFRKDEDSIDAWSEANVKLCSERQQRILSEVISCLSSHGYLLYSTCSYSSEENEDILDWLIEEYNLDSIEVPIDQSWGIEVTKSERAKATGYRFYPHKTKGEGFFIGILQVKNIQPTFSTKKMKLEKSPIAKDCLQGWIENNKGLSTLLHNDNVHIFPQDLEASIKALQQVLYLKNAGTMVGKWLGKELVPSHDLALSVYRDKNLSAVELTLADAQDFLRKEQLDLELFTGMEKGWCLVNYEGVSLGWVKVLGNRINNYYPREVRIANL</sequence>
<dbReference type="PRINTS" id="PR02008">
    <property type="entry name" value="RCMTFAMILY"/>
</dbReference>
<evidence type="ECO:0000256" key="6">
    <source>
        <dbReference type="PROSITE-ProRule" id="PRU01023"/>
    </source>
</evidence>
<feature type="binding site" evidence="6">
    <location>
        <position position="179"/>
    </location>
    <ligand>
        <name>S-adenosyl-L-methionine</name>
        <dbReference type="ChEBI" id="CHEBI:59789"/>
    </ligand>
</feature>
<accession>A0AAJ5C272</accession>
<dbReference type="KEGG" id="smiz:4412673_03925"/>
<keyword evidence="4 6" id="KW-0949">S-adenosyl-L-methionine</keyword>
<dbReference type="Gene3D" id="3.40.50.150">
    <property type="entry name" value="Vaccinia Virus protein VP39"/>
    <property type="match status" value="1"/>
</dbReference>
<reference evidence="8 9" key="1">
    <citation type="submission" date="2017-06" db="EMBL/GenBank/DDBJ databases">
        <authorList>
            <consortium name="Pathogen Informatics"/>
        </authorList>
    </citation>
    <scope>NUCLEOTIDE SEQUENCE [LARGE SCALE GENOMIC DNA]</scope>
    <source>
        <strain evidence="8 9">NCTC12149</strain>
    </source>
</reference>
<evidence type="ECO:0000313" key="8">
    <source>
        <dbReference type="EMBL" id="SNV64088.1"/>
    </source>
</evidence>
<proteinExistence type="inferred from homology"/>
<dbReference type="InterPro" id="IPR001678">
    <property type="entry name" value="MeTrfase_RsmB-F_NOP2_dom"/>
</dbReference>
<evidence type="ECO:0000256" key="4">
    <source>
        <dbReference type="ARBA" id="ARBA00022691"/>
    </source>
</evidence>
<dbReference type="AlphaFoldDB" id="A0AAJ5C272"/>
<evidence type="ECO:0000256" key="2">
    <source>
        <dbReference type="ARBA" id="ARBA00022603"/>
    </source>
</evidence>
<dbReference type="PANTHER" id="PTHR22807">
    <property type="entry name" value="NOP2 YEAST -RELATED NOL1/NOP2/FMU SUN DOMAIN-CONTAINING"/>
    <property type="match status" value="1"/>
</dbReference>
<dbReference type="PANTHER" id="PTHR22807:SF30">
    <property type="entry name" value="28S RRNA (CYTOSINE(4447)-C(5))-METHYLTRANSFERASE-RELATED"/>
    <property type="match status" value="1"/>
</dbReference>
<feature type="binding site" evidence="6">
    <location>
        <position position="162"/>
    </location>
    <ligand>
        <name>S-adenosyl-L-methionine</name>
        <dbReference type="ChEBI" id="CHEBI:59789"/>
    </ligand>
</feature>
<dbReference type="Gene3D" id="3.30.70.1170">
    <property type="entry name" value="Sun protein, domain 3"/>
    <property type="match status" value="1"/>
</dbReference>
<gene>
    <name evidence="8" type="primary">rsmF</name>
    <name evidence="8" type="ORF">SAMEA4412673_03925</name>
</gene>
<dbReference type="GO" id="GO:0001510">
    <property type="term" value="P:RNA methylation"/>
    <property type="evidence" value="ECO:0007669"/>
    <property type="project" value="InterPro"/>
</dbReference>
<dbReference type="InterPro" id="IPR029063">
    <property type="entry name" value="SAM-dependent_MTases_sf"/>
</dbReference>
<dbReference type="Gene3D" id="2.30.130.60">
    <property type="match status" value="1"/>
</dbReference>
<feature type="binding site" evidence="6">
    <location>
        <position position="135"/>
    </location>
    <ligand>
        <name>S-adenosyl-L-methionine</name>
        <dbReference type="ChEBI" id="CHEBI:59789"/>
    </ligand>
</feature>
<dbReference type="Proteomes" id="UP000215355">
    <property type="component" value="Chromosome 1"/>
</dbReference>
<dbReference type="RefSeq" id="WP_093099653.1">
    <property type="nucleotide sequence ID" value="NZ_FNGK01000004.1"/>
</dbReference>
<dbReference type="EC" id="2.1.1.178" evidence="8"/>
<dbReference type="GO" id="GO:0008173">
    <property type="term" value="F:RNA methyltransferase activity"/>
    <property type="evidence" value="ECO:0007669"/>
    <property type="project" value="InterPro"/>
</dbReference>